<evidence type="ECO:0000313" key="2">
    <source>
        <dbReference type="EMBL" id="DAF85667.1"/>
    </source>
</evidence>
<organism evidence="2">
    <name type="scientific">Siphoviridae sp. ctYcY12</name>
    <dbReference type="NCBI Taxonomy" id="2825550"/>
    <lineage>
        <taxon>Viruses</taxon>
        <taxon>Duplodnaviria</taxon>
        <taxon>Heunggongvirae</taxon>
        <taxon>Uroviricota</taxon>
        <taxon>Caudoviricetes</taxon>
    </lineage>
</organism>
<protein>
    <recommendedName>
        <fullName evidence="3">Gp35</fullName>
    </recommendedName>
</protein>
<sequence>MENKDIVPELLEKIKEKYKNGVASSGLLREIYDLIANKNISYEDAQHAAQEIGEILTGAYNDTFVYDVLPDGKMYYNIAERTVGTTMQQAYNDIADIAEHTQNVLNENAGLGLKAIRPELNQDRIDGILNRLSTAEQYADVAWILQAPIQTFCQSIVDDSVKANVEFQGESGLRPKIIRKTVGKCCEWCSRLAGTYLYPDVPKDVYRRHDRCRCTVEYDPGSGRRQNVHTKQWTTSIDTATMEARRIIGLQVNRVTVTGVSQHTVERMAERDVTVESLKDAILHPLKIKPVKYDELGRPSFEVIGEKATIAINPETGNIVTTHKTHSKTAKKLKRRQLSDENKTG</sequence>
<evidence type="ECO:0000256" key="1">
    <source>
        <dbReference type="SAM" id="MobiDB-lite"/>
    </source>
</evidence>
<feature type="region of interest" description="Disordered" evidence="1">
    <location>
        <begin position="323"/>
        <end position="345"/>
    </location>
</feature>
<name>A0A8S5TU01_9CAUD</name>
<evidence type="ECO:0008006" key="3">
    <source>
        <dbReference type="Google" id="ProtNLM"/>
    </source>
</evidence>
<proteinExistence type="predicted"/>
<accession>A0A8S5TU01</accession>
<dbReference type="EMBL" id="BK015928">
    <property type="protein sequence ID" value="DAF85667.1"/>
    <property type="molecule type" value="Genomic_DNA"/>
</dbReference>
<feature type="compositionally biased region" description="Basic residues" evidence="1">
    <location>
        <begin position="323"/>
        <end position="336"/>
    </location>
</feature>
<reference evidence="2" key="1">
    <citation type="journal article" date="2021" name="Proc. Natl. Acad. Sci. U.S.A.">
        <title>A Catalog of Tens of Thousands of Viruses from Human Metagenomes Reveals Hidden Associations with Chronic Diseases.</title>
        <authorList>
            <person name="Tisza M.J."/>
            <person name="Buck C.B."/>
        </authorList>
    </citation>
    <scope>NUCLEOTIDE SEQUENCE</scope>
    <source>
        <strain evidence="2">CtYcY12</strain>
    </source>
</reference>